<dbReference type="Pfam" id="PF03689">
    <property type="entry name" value="Nepo_coat_N"/>
    <property type="match status" value="1"/>
</dbReference>
<comment type="subcellular location">
    <subcellularLocation>
        <location evidence="1">Virion</location>
    </subcellularLocation>
</comment>
<keyword evidence="2" id="KW-0167">Capsid protein</keyword>
<dbReference type="EMBL" id="BK065067">
    <property type="protein sequence ID" value="DBA54736.1"/>
    <property type="molecule type" value="Genomic_RNA"/>
</dbReference>
<accession>A0AAT9JAU8</accession>
<organism evidence="8">
    <name type="scientific">Canberra spider orchid nepovirus</name>
    <dbReference type="NCBI Taxonomy" id="3115759"/>
    <lineage>
        <taxon>Viruses</taxon>
        <taxon>Riboviria</taxon>
        <taxon>Orthornavirae</taxon>
        <taxon>Pisuviricota</taxon>
        <taxon>Pisoniviricetes</taxon>
        <taxon>Picornavirales</taxon>
        <taxon>Secoviridae</taxon>
        <taxon>Comovirinae</taxon>
        <taxon>Nepovirus</taxon>
    </lineage>
</organism>
<dbReference type="GO" id="GO:0005198">
    <property type="term" value="F:structural molecule activity"/>
    <property type="evidence" value="ECO:0007669"/>
    <property type="project" value="InterPro"/>
</dbReference>
<feature type="domain" description="Nepovirus coat protein N-terminal" evidence="7">
    <location>
        <begin position="1397"/>
        <end position="1487"/>
    </location>
</feature>
<proteinExistence type="predicted"/>
<evidence type="ECO:0000256" key="4">
    <source>
        <dbReference type="SAM" id="MobiDB-lite"/>
    </source>
</evidence>
<reference evidence="8" key="1">
    <citation type="submission" date="2023-11" db="EMBL/GenBank/DDBJ databases">
        <authorList>
            <person name="Sidharthan V.K."/>
            <person name="Reddy V."/>
            <person name="Kiran G."/>
            <person name="Rajeswari V."/>
            <person name="Baranwal V.K."/>
        </authorList>
    </citation>
    <scope>NUCLEOTIDE SEQUENCE</scope>
    <source>
        <strain evidence="8">Cal act</strain>
    </source>
</reference>
<name>A0AAT9JAU8_9SECO</name>
<dbReference type="Gene3D" id="2.60.120.20">
    <property type="match status" value="2"/>
</dbReference>
<protein>
    <submittedName>
        <fullName evidence="8">Polyprotein</fullName>
    </submittedName>
</protein>
<evidence type="ECO:0000313" key="8">
    <source>
        <dbReference type="EMBL" id="DBA54736.1"/>
    </source>
</evidence>
<feature type="region of interest" description="Disordered" evidence="4">
    <location>
        <begin position="1"/>
        <end position="28"/>
    </location>
</feature>
<dbReference type="InterPro" id="IPR029053">
    <property type="entry name" value="Viral_coat"/>
</dbReference>
<dbReference type="GO" id="GO:0019028">
    <property type="term" value="C:viral capsid"/>
    <property type="evidence" value="ECO:0007669"/>
    <property type="project" value="UniProtKB-KW"/>
</dbReference>
<dbReference type="Pfam" id="PF03688">
    <property type="entry name" value="Nepo_coat_C"/>
    <property type="match status" value="1"/>
</dbReference>
<dbReference type="InterPro" id="IPR005305">
    <property type="entry name" value="Nepo_coat_C"/>
</dbReference>
<evidence type="ECO:0000256" key="1">
    <source>
        <dbReference type="ARBA" id="ARBA00004328"/>
    </source>
</evidence>
<dbReference type="SUPFAM" id="SSF88633">
    <property type="entry name" value="Positive stranded ssRNA viruses"/>
    <property type="match status" value="3"/>
</dbReference>
<evidence type="ECO:0000256" key="2">
    <source>
        <dbReference type="ARBA" id="ARBA00022561"/>
    </source>
</evidence>
<keyword evidence="3" id="KW-0946">Virion</keyword>
<evidence type="ECO:0000259" key="7">
    <source>
        <dbReference type="Pfam" id="PF03689"/>
    </source>
</evidence>
<evidence type="ECO:0000259" key="6">
    <source>
        <dbReference type="Pfam" id="PF03688"/>
    </source>
</evidence>
<feature type="domain" description="Nepovirus coat protein C-terminal" evidence="6">
    <location>
        <begin position="1740"/>
        <end position="1899"/>
    </location>
</feature>
<reference evidence="8" key="2">
    <citation type="journal article" date="2024" name="Arch. Virol.">
        <title>Probing of plant transcriptomes reveals the hidden genetic diversity of the family Secoviridae.</title>
        <authorList>
            <person name="Sidharthan V.K."/>
            <person name="Reddy V."/>
            <person name="Kiran G."/>
            <person name="Rajeswari V."/>
            <person name="Baranwal V.K."/>
            <person name="Kumar M.K."/>
            <person name="Kumar K.S."/>
        </authorList>
    </citation>
    <scope>NUCLEOTIDE SEQUENCE</scope>
    <source>
        <strain evidence="8">Cal act</strain>
    </source>
</reference>
<dbReference type="Pfam" id="PF03391">
    <property type="entry name" value="Nepo_coat"/>
    <property type="match status" value="1"/>
</dbReference>
<dbReference type="InterPro" id="IPR005306">
    <property type="entry name" value="Nepo_coat_N"/>
</dbReference>
<evidence type="ECO:0000256" key="3">
    <source>
        <dbReference type="ARBA" id="ARBA00022844"/>
    </source>
</evidence>
<sequence>MVACNQQPPPGAPERAAPGTVARQMGGGAEAAANHAAAYAHPHSASDTPTPIGCRVIGKVHETFSKRGLATAIAEGDLTREGRFPICGCMAQVVIQAPKAKTATAPSCLCWRMEISRCPKHGLGSAVHKPQGAKAPVKQAPSRPVSVAATTQEKQAVSQSVSVAATTQEKRVVHNPQGAVAPVKRANSQPVSATLVVREKGVVLPVKKVAQVTPVPVHVPIAGAEEERVMLPYKKQTCDVVVRVGPLELVYPALVSEEKEPLRAATPRKVEPSVSVGLPLWAAPPYLVKDVYKTPWPKVAEVAPLTQKQEFALLKKRLTRLGKERMRVARRQRLDKAFIQKRARFAHQRKVEQLRDLIILGRKEYQLHELLLEAKRRAEAPLAPEQQALVTESCKLAREESRSMERFLLSAKARRKRECPHMGPIEEKVSPLPTVRECTVPWAGLDCSLTSLRDGGVVDGTLGAKSRPMHGDFTCNSSLGLPCPRAAISILAASLAKAKRVVAATIKFAQRCIDVGRDTLRRMYNPPAPAKVWKKKAIPEEEEKCTVPEEEIKYTSWQGCQLPEMGVRNIYFFCEEELPEEEVKQTSWQGCQLPEMGVRNIFSFCEEELPEEEVKQTIWSNLQLPAMGVRNIYAFHDDSWDASPDEDDKYTIVWSQRCGLPYRSIVQGIGKCEHDAWLIQFPEEEIKQTIWPCCQLPEMGVRSIYAFADEGLPEEEVKETIWQYCQPPEMGVRNIYAFHDDSWSATPEEEEKYTIVYSRTCGVPHRAIVSKYSRYVWINDLPTPRTDCQRDFFYWGVSGASDQESQMVLHAMDALVATHTPTPEDKDGVSPDVDDNNTDVGDDVYLRLVQDKYCTISHALYMSRKRVTTVGKLVFANKPPGSFAFELAREYSRKRIGSIRAQLVSHHVPKPVVPRLLVYREDGDYKPAKKMVTKKLAHRELEYISADYNPDCRGERQDIHTYFIYRAEFLEGCDWGEHDVSSGPAEIEKGPCNDSKNGGCHYMPFSIPIISRGDFRSRGSVLKSLLNYIPTGDLTCNSSLGCPSEIQERMEDRDAPLPSLDTLVSTLTSRKGRVVDSGENRVADKRALSESMVFRQPSVISRLKSNGPKTRTAANLNSDKVTVRMQPRGKASYTPLPRMTEEMMRKLLERGIGSTSSVALDIGIQSHVPQGMPVVAFLNIMDTRMEDPLYSSLCGSYIDLGRDRAKTLCLPLANFPLSKSIEDVEDALHGLVLATYFQDSTSFTVGKPVFQYGTLEFQEFKKSAYSDFTRVRDNWDEIAKRQNTPGDRVLAGFSVLGAVSQDYNQPLPKFGNIDIQCPPRIKPIVVPYLEPQKYFRNGSTRHFNMPSLSMPNMTGRVTVPIQTNVRTSPRIDPGEMLFPPRSSTCNSGLQADTSIAAVFTGWCPKDATGGRVLEVINIRECVGNCDSLVKYEWLAKGMISPKVRLRITTASNPFIGVSLGVCCDFFGRLSKYYKGETALSAQIANQLPQFVLPISEADVFDREIDMSLAGYNLFLMDQHFADPMVLMYVISTNTLSASDEWSYTIEVIFERVEHTVQLALKPLITLPSLYEGRVNLDIWRGPFNFPIGKNGARTQSVGINFGTSCEYTAGQSITSFPAAHLRLLQSVGGILHGRVIQTGSRAVSCVMYATLQSIDTAQFPQHVLKLPGCRIPSGGSEFQIRVQTPFQRAQIFSDDVQLVFHALGGPIGAQAVTAPYQFMVWFSHFEEEEGFIPRPIGNILTFCWATISSFTDSERFCVPARLSDIVLTGKKVRMHQNPLSDLISSCGFFKGSVKFIFRWTLNVAHTVPKGTINITTCVGRLRPLERTYVHQSWLAVMSQQYELVVPFDLVDFPGYNTTSGFGSTHMQPFMDIECDSMKEIMKLDINVELQPGFQLYGRSISQIREIAKSIFVNSTGENSSTV</sequence>
<dbReference type="InterPro" id="IPR005054">
    <property type="entry name" value="Nepo_coat"/>
</dbReference>
<evidence type="ECO:0000259" key="5">
    <source>
        <dbReference type="Pfam" id="PF03391"/>
    </source>
</evidence>
<feature type="domain" description="Nepovirus coat protein" evidence="5">
    <location>
        <begin position="1563"/>
        <end position="1727"/>
    </location>
</feature>